<dbReference type="InterPro" id="IPR050625">
    <property type="entry name" value="ParA/MinD_ATPase"/>
</dbReference>
<name>A0A1I1LPI3_9GAMM</name>
<dbReference type="InterPro" id="IPR011006">
    <property type="entry name" value="CheY-like_superfamily"/>
</dbReference>
<gene>
    <name evidence="5" type="ORF">SAMN02745724_02446</name>
</gene>
<evidence type="ECO:0000313" key="5">
    <source>
        <dbReference type="EMBL" id="SFC74939.1"/>
    </source>
</evidence>
<organism evidence="5 6">
    <name type="scientific">Pseudoalteromonas denitrificans DSM 6059</name>
    <dbReference type="NCBI Taxonomy" id="1123010"/>
    <lineage>
        <taxon>Bacteria</taxon>
        <taxon>Pseudomonadati</taxon>
        <taxon>Pseudomonadota</taxon>
        <taxon>Gammaproteobacteria</taxon>
        <taxon>Alteromonadales</taxon>
        <taxon>Pseudoalteromonadaceae</taxon>
        <taxon>Pseudoalteromonas</taxon>
    </lineage>
</organism>
<dbReference type="STRING" id="1123010.SAMN02745724_02446"/>
<proteinExistence type="predicted"/>
<dbReference type="SUPFAM" id="SSF52172">
    <property type="entry name" value="CheY-like"/>
    <property type="match status" value="1"/>
</dbReference>
<dbReference type="GO" id="GO:0005524">
    <property type="term" value="F:ATP binding"/>
    <property type="evidence" value="ECO:0007669"/>
    <property type="project" value="UniProtKB-KW"/>
</dbReference>
<evidence type="ECO:0000259" key="4">
    <source>
        <dbReference type="PROSITE" id="PS50110"/>
    </source>
</evidence>
<dbReference type="PANTHER" id="PTHR43384:SF6">
    <property type="entry name" value="SEPTUM SITE-DETERMINING PROTEIN MIND HOMOLOG, CHLOROPLASTIC"/>
    <property type="match status" value="1"/>
</dbReference>
<feature type="modified residue" description="4-aspartylphosphate" evidence="3">
    <location>
        <position position="73"/>
    </location>
</feature>
<dbReference type="GO" id="GO:0000160">
    <property type="term" value="P:phosphorelay signal transduction system"/>
    <property type="evidence" value="ECO:0007669"/>
    <property type="project" value="InterPro"/>
</dbReference>
<evidence type="ECO:0000313" key="6">
    <source>
        <dbReference type="Proteomes" id="UP000198862"/>
    </source>
</evidence>
<dbReference type="InterPro" id="IPR027417">
    <property type="entry name" value="P-loop_NTPase"/>
</dbReference>
<protein>
    <submittedName>
        <fullName evidence="5">Pilus assembly protein CpaE</fullName>
    </submittedName>
</protein>
<dbReference type="SUPFAM" id="SSF52540">
    <property type="entry name" value="P-loop containing nucleoside triphosphate hydrolases"/>
    <property type="match status" value="1"/>
</dbReference>
<evidence type="ECO:0000256" key="2">
    <source>
        <dbReference type="ARBA" id="ARBA00022840"/>
    </source>
</evidence>
<accession>A0A1I1LPI3</accession>
<feature type="domain" description="Response regulatory" evidence="4">
    <location>
        <begin position="20"/>
        <end position="138"/>
    </location>
</feature>
<evidence type="ECO:0000256" key="3">
    <source>
        <dbReference type="PROSITE-ProRule" id="PRU00169"/>
    </source>
</evidence>
<keyword evidence="2" id="KW-0067">ATP-binding</keyword>
<dbReference type="GO" id="GO:0009898">
    <property type="term" value="C:cytoplasmic side of plasma membrane"/>
    <property type="evidence" value="ECO:0007669"/>
    <property type="project" value="TreeGrafter"/>
</dbReference>
<dbReference type="Gene3D" id="3.40.50.300">
    <property type="entry name" value="P-loop containing nucleotide triphosphate hydrolases"/>
    <property type="match status" value="1"/>
</dbReference>
<dbReference type="Proteomes" id="UP000198862">
    <property type="component" value="Unassembled WGS sequence"/>
</dbReference>
<dbReference type="RefSeq" id="WP_091984103.1">
    <property type="nucleotide sequence ID" value="NZ_FOLO01000017.1"/>
</dbReference>
<keyword evidence="3" id="KW-0597">Phosphoprotein</keyword>
<keyword evidence="6" id="KW-1185">Reference proteome</keyword>
<dbReference type="PANTHER" id="PTHR43384">
    <property type="entry name" value="SEPTUM SITE-DETERMINING PROTEIN MIND HOMOLOG, CHLOROPLASTIC-RELATED"/>
    <property type="match status" value="1"/>
</dbReference>
<evidence type="ECO:0000256" key="1">
    <source>
        <dbReference type="ARBA" id="ARBA00022741"/>
    </source>
</evidence>
<dbReference type="GO" id="GO:0051782">
    <property type="term" value="P:negative regulation of cell division"/>
    <property type="evidence" value="ECO:0007669"/>
    <property type="project" value="TreeGrafter"/>
</dbReference>
<dbReference type="Pfam" id="PF01656">
    <property type="entry name" value="CbiA"/>
    <property type="match status" value="1"/>
</dbReference>
<dbReference type="InterPro" id="IPR001789">
    <property type="entry name" value="Sig_transdc_resp-reg_receiver"/>
</dbReference>
<dbReference type="GO" id="GO:0016887">
    <property type="term" value="F:ATP hydrolysis activity"/>
    <property type="evidence" value="ECO:0007669"/>
    <property type="project" value="TreeGrafter"/>
</dbReference>
<reference evidence="5 6" key="1">
    <citation type="submission" date="2016-10" db="EMBL/GenBank/DDBJ databases">
        <authorList>
            <person name="de Groot N.N."/>
        </authorList>
    </citation>
    <scope>NUCLEOTIDE SEQUENCE [LARGE SCALE GENOMIC DNA]</scope>
    <source>
        <strain evidence="5 6">DSM 6059</strain>
    </source>
</reference>
<dbReference type="GO" id="GO:0005829">
    <property type="term" value="C:cytosol"/>
    <property type="evidence" value="ECO:0007669"/>
    <property type="project" value="TreeGrafter"/>
</dbReference>
<keyword evidence="1" id="KW-0547">Nucleotide-binding</keyword>
<dbReference type="AlphaFoldDB" id="A0A1I1LPI3"/>
<dbReference type="EMBL" id="FOLO01000017">
    <property type="protein sequence ID" value="SFC74939.1"/>
    <property type="molecule type" value="Genomic_DNA"/>
</dbReference>
<dbReference type="Gene3D" id="3.40.50.2300">
    <property type="match status" value="1"/>
</dbReference>
<dbReference type="OrthoDB" id="9811749at2"/>
<dbReference type="PROSITE" id="PS50110">
    <property type="entry name" value="RESPONSE_REGULATORY"/>
    <property type="match status" value="1"/>
</dbReference>
<sequence length="414" mass="45544">MSYQTTQSNIGLSESSEQSGLTAFVSDKASELLVDKVFTHFPATELQKIIIGGVQKAIEHLRNHVSPHVLIVDIQTEDEPLAAITTLATVCEPGTRVIVIGNDVSVDLYRELKEMGVDDYLCKPLNQEQLVHAIGRASGQIKHQNTRNAKQIAITGCSGGVGVSTLIANIGRALALHGAQTLITDLDCYGGDLDLLLDSNAGFGLMNLLSEQNSIDKIFIERACQQISERLFLLKSMGQRQDFDAASYQKLRHVLSEEYNYLLWDLPSHLLNQQGISDTLIGADIQILVCAPTMAGLRQCKALLSQLGERQYGQRTLLVLNQIYAPRDVMLDQMQMEQSLGRKFDHVLPYAPKVALKAAELGQSLLSDRHAIGRSLNLLSEDILGISKPKKNGLFKYLSILTKKTSSKSLSRGY</sequence>
<dbReference type="InterPro" id="IPR002586">
    <property type="entry name" value="CobQ/CobB/MinD/ParA_Nub-bd_dom"/>
</dbReference>